<protein>
    <submittedName>
        <fullName evidence="2">DUF177 domain-containing protein</fullName>
    </submittedName>
</protein>
<dbReference type="EMBL" id="QOHR01000004">
    <property type="protein sequence ID" value="REC58079.1"/>
    <property type="molecule type" value="Genomic_DNA"/>
</dbReference>
<dbReference type="Pfam" id="PF02620">
    <property type="entry name" value="YceD"/>
    <property type="match status" value="1"/>
</dbReference>
<keyword evidence="3" id="KW-1185">Reference proteome</keyword>
<dbReference type="AlphaFoldDB" id="A0A3D9BX63"/>
<organism evidence="2 3">
    <name type="scientific">Rhodosalinus sediminis</name>
    <dbReference type="NCBI Taxonomy" id="1940533"/>
    <lineage>
        <taxon>Bacteria</taxon>
        <taxon>Pseudomonadati</taxon>
        <taxon>Pseudomonadota</taxon>
        <taxon>Alphaproteobacteria</taxon>
        <taxon>Rhodobacterales</taxon>
        <taxon>Paracoccaceae</taxon>
        <taxon>Rhodosalinus</taxon>
    </lineage>
</organism>
<dbReference type="OrthoDB" id="8443793at2"/>
<evidence type="ECO:0000313" key="2">
    <source>
        <dbReference type="EMBL" id="REC58079.1"/>
    </source>
</evidence>
<reference evidence="2 3" key="1">
    <citation type="journal article" date="2017" name="Int. J. Syst. Evol. Microbiol.">
        <title>Rhodosalinus sediminis gen. nov., sp. nov., isolated from marine saltern.</title>
        <authorList>
            <person name="Guo L.Y."/>
            <person name="Ling S.K."/>
            <person name="Li C.M."/>
            <person name="Chen G.J."/>
            <person name="Du Z.J."/>
        </authorList>
    </citation>
    <scope>NUCLEOTIDE SEQUENCE [LARGE SCALE GENOMIC DNA]</scope>
    <source>
        <strain evidence="2 3">WDN1C137</strain>
    </source>
</reference>
<dbReference type="Proteomes" id="UP000257131">
    <property type="component" value="Unassembled WGS sequence"/>
</dbReference>
<sequence length="187" mass="19971">MARQSDSPNARSDRLRLSVLPGSAPTAFALQPDAETRHALAEELGLAKLPKLRFEGRLHPEGRGDWRLEGELGATVVQPCAVTLEPVTTRIDVPVIRRYLADWQEPAPGTEIEMPEDDTAEPAPEVVDLAAVMAEALSLAIPDFPRAEGAALGEQAATPPGAAPIAEEETKPFAGLAALRARLEDDD</sequence>
<feature type="region of interest" description="Disordered" evidence="1">
    <location>
        <begin position="150"/>
        <end position="170"/>
    </location>
</feature>
<evidence type="ECO:0000256" key="1">
    <source>
        <dbReference type="SAM" id="MobiDB-lite"/>
    </source>
</evidence>
<dbReference type="InterPro" id="IPR003772">
    <property type="entry name" value="YceD"/>
</dbReference>
<accession>A0A3D9BX63</accession>
<gene>
    <name evidence="2" type="ORF">DRV84_05730</name>
</gene>
<dbReference type="RefSeq" id="WP_115978917.1">
    <property type="nucleotide sequence ID" value="NZ_QOHR01000004.1"/>
</dbReference>
<name>A0A3D9BX63_9RHOB</name>
<evidence type="ECO:0000313" key="3">
    <source>
        <dbReference type="Proteomes" id="UP000257131"/>
    </source>
</evidence>
<proteinExistence type="predicted"/>
<comment type="caution">
    <text evidence="2">The sequence shown here is derived from an EMBL/GenBank/DDBJ whole genome shotgun (WGS) entry which is preliminary data.</text>
</comment>